<accession>A0ABR5TC85</accession>
<dbReference type="InterPro" id="IPR050743">
    <property type="entry name" value="2-oxoacid_DH_E2_comp"/>
</dbReference>
<evidence type="ECO:0000256" key="4">
    <source>
        <dbReference type="ARBA" id="ARBA00022737"/>
    </source>
</evidence>
<evidence type="ECO:0000256" key="3">
    <source>
        <dbReference type="ARBA" id="ARBA00022679"/>
    </source>
</evidence>
<dbReference type="EC" id="2.3.1.12" evidence="9"/>
<evidence type="ECO:0000256" key="9">
    <source>
        <dbReference type="RuleBase" id="RU361137"/>
    </source>
</evidence>
<dbReference type="InterPro" id="IPR006256">
    <property type="entry name" value="AcTrfase_Pyrv_DH_cplx"/>
</dbReference>
<dbReference type="InterPro" id="IPR001078">
    <property type="entry name" value="2-oxoacid_DH_actylTfrase"/>
</dbReference>
<keyword evidence="5 9" id="KW-0450">Lipoyl</keyword>
<comment type="cofactor">
    <cofactor evidence="9">
        <name>(R)-lipoate</name>
        <dbReference type="ChEBI" id="CHEBI:83088"/>
    </cofactor>
    <text evidence="9">Binds 2 lipoyl cofactors covalently.</text>
</comment>
<dbReference type="InterPro" id="IPR036625">
    <property type="entry name" value="E3-bd_dom_sf"/>
</dbReference>
<dbReference type="PANTHER" id="PTHR43178">
    <property type="entry name" value="DIHYDROLIPOAMIDE ACETYLTRANSFERASE COMPONENT OF PYRUVATE DEHYDROGENASE COMPLEX"/>
    <property type="match status" value="1"/>
</dbReference>
<comment type="subunit">
    <text evidence="2 9">Forms a 24-polypeptide structural core with octahedral symmetry.</text>
</comment>
<evidence type="ECO:0000256" key="6">
    <source>
        <dbReference type="ARBA" id="ARBA00023315"/>
    </source>
</evidence>
<dbReference type="InterPro" id="IPR004167">
    <property type="entry name" value="PSBD"/>
</dbReference>
<dbReference type="SUPFAM" id="SSF52777">
    <property type="entry name" value="CoA-dependent acyltransferases"/>
    <property type="match status" value="1"/>
</dbReference>
<reference evidence="12 13" key="1">
    <citation type="submission" date="2015-11" db="EMBL/GenBank/DDBJ databases">
        <authorList>
            <person name="Sahl J."/>
            <person name="Wagner D."/>
            <person name="Keim P."/>
        </authorList>
    </citation>
    <scope>NUCLEOTIDE SEQUENCE [LARGE SCALE GENOMIC DNA]</scope>
    <source>
        <strain evidence="12 13">BDU18</strain>
    </source>
</reference>
<dbReference type="Gene3D" id="3.30.559.10">
    <property type="entry name" value="Chloramphenicol acetyltransferase-like domain"/>
    <property type="match status" value="1"/>
</dbReference>
<dbReference type="InterPro" id="IPR023213">
    <property type="entry name" value="CAT-like_dom_sf"/>
</dbReference>
<dbReference type="InterPro" id="IPR003016">
    <property type="entry name" value="2-oxoA_DH_lipoyl-BS"/>
</dbReference>
<keyword evidence="6 9" id="KW-0012">Acyltransferase</keyword>
<keyword evidence="4" id="KW-0677">Repeat</keyword>
<dbReference type="NCBIfam" id="TIGR01348">
    <property type="entry name" value="PDHac_trf_long"/>
    <property type="match status" value="1"/>
</dbReference>
<evidence type="ECO:0000256" key="2">
    <source>
        <dbReference type="ARBA" id="ARBA00011484"/>
    </source>
</evidence>
<dbReference type="SUPFAM" id="SSF47005">
    <property type="entry name" value="Peripheral subunit-binding domain of 2-oxo acid dehydrogenase complex"/>
    <property type="match status" value="1"/>
</dbReference>
<evidence type="ECO:0000256" key="8">
    <source>
        <dbReference type="ARBA" id="ARBA00048370"/>
    </source>
</evidence>
<dbReference type="PROSITE" id="PS50968">
    <property type="entry name" value="BIOTINYL_LIPOYL"/>
    <property type="match status" value="2"/>
</dbReference>
<comment type="similarity">
    <text evidence="1 9">Belongs to the 2-oxoacid dehydrogenase family.</text>
</comment>
<comment type="caution">
    <text evidence="12">The sequence shown here is derived from an EMBL/GenBank/DDBJ whole genome shotgun (WGS) entry which is preliminary data.</text>
</comment>
<dbReference type="PROSITE" id="PS51826">
    <property type="entry name" value="PSBD"/>
    <property type="match status" value="1"/>
</dbReference>
<dbReference type="InterPro" id="IPR011053">
    <property type="entry name" value="Single_hybrid_motif"/>
</dbReference>
<name>A0ABR5TC85_9BURK</name>
<dbReference type="Pfam" id="PF02817">
    <property type="entry name" value="E3_binding"/>
    <property type="match status" value="1"/>
</dbReference>
<feature type="domain" description="Lipoyl-binding" evidence="10">
    <location>
        <begin position="4"/>
        <end position="78"/>
    </location>
</feature>
<evidence type="ECO:0000256" key="5">
    <source>
        <dbReference type="ARBA" id="ARBA00022823"/>
    </source>
</evidence>
<keyword evidence="13" id="KW-1185">Reference proteome</keyword>
<sequence length="546" mass="56259">MSQAIEVKVPDIGDYKDVPVIEVLVKPGDAVEAEQSLVTLESDKATMDVPSPVGGTVKEVKVKVGDAVSQGSLIVLLDGAQAAAKPAQANGAAAPIPQPAPAAAAAAPAPAAGGGTVDVKVPDIGDYKDVPVIEISVKVGDTVEAEQSLVTLESDKATMDVPSPTAGVVKAIKVKVGDAVSKGSLIVVLEAAGGAAAPQAAHAQAAPAPAQAASAPAPAAAPAPRAAPAAALAPAASGEYRASHASPSVRKFARELGVDVSRVQGTGPKARITKEDVTAFVKGVMTGQRAAPAAAAAPAGGGELNLLPWPKVDFTKFGPIEAKPLSRIKKISGANLHRNWVMIPHVTNNDEADITELEALRVQLNKEHEKAGVKFTMLAFVIKAVVSALKKFPTFNASLDGDNLVFKQYYHVGFAADTPNGLVVPVIRDADKKGLVDIAKEMSELSKAAREGKLKPDQMQGGCFSISSLGGIGGTHFTPIINAPEVAILGLSRSATKPVWDGKQFVPRLTLPMSLSYDHRVIDGAEAARFNAYLGAILGDFRRVIL</sequence>
<evidence type="ECO:0000313" key="12">
    <source>
        <dbReference type="EMBL" id="KWZ42608.1"/>
    </source>
</evidence>
<dbReference type="Gene3D" id="2.40.50.100">
    <property type="match status" value="2"/>
</dbReference>
<evidence type="ECO:0000256" key="1">
    <source>
        <dbReference type="ARBA" id="ARBA00007317"/>
    </source>
</evidence>
<dbReference type="SUPFAM" id="SSF51230">
    <property type="entry name" value="Single hybrid motif"/>
    <property type="match status" value="2"/>
</dbReference>
<dbReference type="PANTHER" id="PTHR43178:SF2">
    <property type="entry name" value="DIHYDROLIPOYLLYSINE-RESIDUE ACETYLTRANSFERASE COMPONENT OF PYRUVATE DEHYDROGENASE COMPLEX"/>
    <property type="match status" value="1"/>
</dbReference>
<organism evidence="12 13">
    <name type="scientific">Burkholderia savannae</name>
    <dbReference type="NCBI Taxonomy" id="1637837"/>
    <lineage>
        <taxon>Bacteria</taxon>
        <taxon>Pseudomonadati</taxon>
        <taxon>Pseudomonadota</taxon>
        <taxon>Betaproteobacteria</taxon>
        <taxon>Burkholderiales</taxon>
        <taxon>Burkholderiaceae</taxon>
        <taxon>Burkholderia</taxon>
        <taxon>pseudomallei group</taxon>
    </lineage>
</organism>
<evidence type="ECO:0000313" key="13">
    <source>
        <dbReference type="Proteomes" id="UP000070255"/>
    </source>
</evidence>
<proteinExistence type="inferred from homology"/>
<evidence type="ECO:0000259" key="11">
    <source>
        <dbReference type="PROSITE" id="PS51826"/>
    </source>
</evidence>
<evidence type="ECO:0000259" key="10">
    <source>
        <dbReference type="PROSITE" id="PS50968"/>
    </source>
</evidence>
<gene>
    <name evidence="12" type="ORF">WS72_06810</name>
</gene>
<feature type="domain" description="Peripheral subunit-binding (PSBD)" evidence="11">
    <location>
        <begin position="244"/>
        <end position="281"/>
    </location>
</feature>
<dbReference type="Gene3D" id="4.10.320.10">
    <property type="entry name" value="E3-binding domain"/>
    <property type="match status" value="1"/>
</dbReference>
<dbReference type="RefSeq" id="WP_060820656.1">
    <property type="nucleotide sequence ID" value="NZ_LNJQ01000001.1"/>
</dbReference>
<dbReference type="Pfam" id="PF00364">
    <property type="entry name" value="Biotin_lipoyl"/>
    <property type="match status" value="2"/>
</dbReference>
<protein>
    <recommendedName>
        <fullName evidence="9">Acetyltransferase component of pyruvate dehydrogenase complex</fullName>
        <ecNumber evidence="9">2.3.1.12</ecNumber>
    </recommendedName>
</protein>
<dbReference type="CDD" id="cd06849">
    <property type="entry name" value="lipoyl_domain"/>
    <property type="match status" value="2"/>
</dbReference>
<dbReference type="InterPro" id="IPR000089">
    <property type="entry name" value="Biotin_lipoyl"/>
</dbReference>
<dbReference type="Pfam" id="PF00198">
    <property type="entry name" value="2-oxoacid_dh"/>
    <property type="match status" value="1"/>
</dbReference>
<comment type="catalytic activity">
    <reaction evidence="8 9">
        <text>N(6)-[(R)-dihydrolipoyl]-L-lysyl-[protein] + acetyl-CoA = N(6)-[(R)-S(8)-acetyldihydrolipoyl]-L-lysyl-[protein] + CoA</text>
        <dbReference type="Rhea" id="RHEA:17017"/>
        <dbReference type="Rhea" id="RHEA-COMP:10475"/>
        <dbReference type="Rhea" id="RHEA-COMP:10478"/>
        <dbReference type="ChEBI" id="CHEBI:57287"/>
        <dbReference type="ChEBI" id="CHEBI:57288"/>
        <dbReference type="ChEBI" id="CHEBI:83100"/>
        <dbReference type="ChEBI" id="CHEBI:83111"/>
        <dbReference type="EC" id="2.3.1.12"/>
    </reaction>
</comment>
<feature type="domain" description="Lipoyl-binding" evidence="10">
    <location>
        <begin position="116"/>
        <end position="190"/>
    </location>
</feature>
<evidence type="ECO:0000256" key="7">
    <source>
        <dbReference type="ARBA" id="ARBA00025211"/>
    </source>
</evidence>
<dbReference type="PROSITE" id="PS00189">
    <property type="entry name" value="LIPOYL"/>
    <property type="match status" value="2"/>
</dbReference>
<comment type="function">
    <text evidence="7">The pyruvate dehydrogenase complex catalyzes the overall conversion of pyruvate to acetyl-CoA and CO(2). It contains multiple copies of three enzymatic components: pyruvate dehydrogenase (E1), dihydrolipoamide acetyltransferase (E2) and lipoamide dehydrogenase (E3).</text>
</comment>
<dbReference type="EMBL" id="LNJQ01000001">
    <property type="protein sequence ID" value="KWZ42608.1"/>
    <property type="molecule type" value="Genomic_DNA"/>
</dbReference>
<keyword evidence="3 9" id="KW-0808">Transferase</keyword>
<dbReference type="Proteomes" id="UP000070255">
    <property type="component" value="Unassembled WGS sequence"/>
</dbReference>